<dbReference type="Proteomes" id="UP001279681">
    <property type="component" value="Unassembled WGS sequence"/>
</dbReference>
<dbReference type="InterPro" id="IPR045061">
    <property type="entry name" value="FtsZ/CetZ"/>
</dbReference>
<evidence type="ECO:0000313" key="8">
    <source>
        <dbReference type="EMBL" id="MDX8336335.1"/>
    </source>
</evidence>
<dbReference type="SUPFAM" id="SSF52490">
    <property type="entry name" value="Tubulin nucleotide-binding domain-like"/>
    <property type="match status" value="1"/>
</dbReference>
<feature type="binding site" evidence="4">
    <location>
        <begin position="16"/>
        <end position="20"/>
    </location>
    <ligand>
        <name>GTP</name>
        <dbReference type="ChEBI" id="CHEBI:37565"/>
    </ligand>
</feature>
<keyword evidence="4" id="KW-0963">Cytoplasm</keyword>
<dbReference type="SMART" id="SM00864">
    <property type="entry name" value="Tubulin"/>
    <property type="match status" value="1"/>
</dbReference>
<dbReference type="Pfam" id="PF00091">
    <property type="entry name" value="Tubulin"/>
    <property type="match status" value="1"/>
</dbReference>
<dbReference type="InterPro" id="IPR018316">
    <property type="entry name" value="Tubulin/FtsZ_2-layer-sand-dom"/>
</dbReference>
<dbReference type="InterPro" id="IPR037103">
    <property type="entry name" value="Tubulin/FtsZ-like_C"/>
</dbReference>
<comment type="caution">
    <text evidence="8">The sequence shown here is derived from an EMBL/GenBank/DDBJ whole genome shotgun (WGS) entry which is preliminary data.</text>
</comment>
<evidence type="ECO:0000256" key="4">
    <source>
        <dbReference type="HAMAP-Rule" id="MF_00909"/>
    </source>
</evidence>
<keyword evidence="4" id="KW-0131">Cell cycle</keyword>
<dbReference type="EMBL" id="JAVIKH010000009">
    <property type="protein sequence ID" value="MDX8336335.1"/>
    <property type="molecule type" value="Genomic_DNA"/>
</dbReference>
<dbReference type="InterPro" id="IPR000158">
    <property type="entry name" value="Cell_div_FtsZ"/>
</dbReference>
<comment type="function">
    <text evidence="4">Essential cell division protein that forms a contractile ring structure (Z ring) at the future cell division site. The regulation of the ring assembly controls the timing and the location of cell division. One of the functions of the FtsZ ring is to recruit other cell division proteins to the septum to produce a new cell wall between the dividing cells. Binds GTP and shows GTPase activity.</text>
</comment>
<accession>A0ABU4WB01</accession>
<keyword evidence="2 4" id="KW-0547">Nucleotide-binding</keyword>
<dbReference type="PRINTS" id="PR00423">
    <property type="entry name" value="CELLDVISFTSZ"/>
</dbReference>
<dbReference type="PANTHER" id="PTHR30314">
    <property type="entry name" value="CELL DIVISION PROTEIN FTSZ-RELATED"/>
    <property type="match status" value="1"/>
</dbReference>
<feature type="binding site" evidence="4">
    <location>
        <begin position="103"/>
        <end position="105"/>
    </location>
    <ligand>
        <name>GTP</name>
        <dbReference type="ChEBI" id="CHEBI:37565"/>
    </ligand>
</feature>
<name>A0ABU4WB01_9FUSO</name>
<dbReference type="InterPro" id="IPR008280">
    <property type="entry name" value="Tub_FtsZ_C"/>
</dbReference>
<dbReference type="PANTHER" id="PTHR30314:SF3">
    <property type="entry name" value="MITOCHONDRIAL DIVISION PROTEIN FSZA"/>
    <property type="match status" value="1"/>
</dbReference>
<evidence type="ECO:0000256" key="5">
    <source>
        <dbReference type="NCBIfam" id="TIGR00065"/>
    </source>
</evidence>
<feature type="binding site" evidence="4">
    <location>
        <position position="138"/>
    </location>
    <ligand>
        <name>GTP</name>
        <dbReference type="ChEBI" id="CHEBI:37565"/>
    </ligand>
</feature>
<dbReference type="NCBIfam" id="TIGR00065">
    <property type="entry name" value="ftsZ"/>
    <property type="match status" value="1"/>
</dbReference>
<dbReference type="CDD" id="cd02201">
    <property type="entry name" value="FtsZ_type1"/>
    <property type="match status" value="1"/>
</dbReference>
<protein>
    <recommendedName>
        <fullName evidence="4 5">Cell division protein FtsZ</fullName>
    </recommendedName>
</protein>
<dbReference type="SUPFAM" id="SSF55307">
    <property type="entry name" value="Tubulin C-terminal domain-like"/>
    <property type="match status" value="1"/>
</dbReference>
<feature type="domain" description="Tubulin/FtsZ 2-layer sandwich" evidence="7">
    <location>
        <begin position="202"/>
        <end position="314"/>
    </location>
</feature>
<keyword evidence="4" id="KW-0717">Septation</keyword>
<dbReference type="RefSeq" id="WP_320313740.1">
    <property type="nucleotide sequence ID" value="NZ_JAVIKH010000009.1"/>
</dbReference>
<keyword evidence="4 8" id="KW-0132">Cell division</keyword>
<dbReference type="SMART" id="SM00865">
    <property type="entry name" value="Tubulin_C"/>
    <property type="match status" value="1"/>
</dbReference>
<dbReference type="InterPro" id="IPR036525">
    <property type="entry name" value="Tubulin/FtsZ_GTPase_sf"/>
</dbReference>
<evidence type="ECO:0000256" key="2">
    <source>
        <dbReference type="ARBA" id="ARBA00022741"/>
    </source>
</evidence>
<evidence type="ECO:0000259" key="6">
    <source>
        <dbReference type="SMART" id="SM00864"/>
    </source>
</evidence>
<dbReference type="InterPro" id="IPR003008">
    <property type="entry name" value="Tubulin_FtsZ_GTPase"/>
</dbReference>
<reference evidence="9" key="1">
    <citation type="submission" date="2023-07" db="EMBL/GenBank/DDBJ databases">
        <authorList>
            <person name="Colorado M.A."/>
            <person name="Villamil L.M."/>
            <person name="Melo J.F."/>
            <person name="Rodriguez J.A."/>
            <person name="Ruiz R.Y."/>
        </authorList>
    </citation>
    <scope>NUCLEOTIDE SEQUENCE [LARGE SCALE GENOMIC DNA]</scope>
    <source>
        <strain evidence="9">C33</strain>
    </source>
</reference>
<comment type="subcellular location">
    <subcellularLocation>
        <location evidence="4">Cytoplasm</location>
    </subcellularLocation>
    <text evidence="4">Assembles at midcell at the inner surface of the cytoplasmic membrane.</text>
</comment>
<dbReference type="GO" id="GO:0051301">
    <property type="term" value="P:cell division"/>
    <property type="evidence" value="ECO:0007669"/>
    <property type="project" value="UniProtKB-KW"/>
</dbReference>
<feature type="binding site" evidence="4">
    <location>
        <position position="134"/>
    </location>
    <ligand>
        <name>GTP</name>
        <dbReference type="ChEBI" id="CHEBI:37565"/>
    </ligand>
</feature>
<feature type="binding site" evidence="4">
    <location>
        <position position="182"/>
    </location>
    <ligand>
        <name>GTP</name>
        <dbReference type="ChEBI" id="CHEBI:37565"/>
    </ligand>
</feature>
<dbReference type="Gene3D" id="3.30.1330.20">
    <property type="entry name" value="Tubulin/FtsZ, C-terminal domain"/>
    <property type="match status" value="1"/>
</dbReference>
<proteinExistence type="inferred from homology"/>
<dbReference type="HAMAP" id="MF_00909">
    <property type="entry name" value="FtsZ"/>
    <property type="match status" value="1"/>
</dbReference>
<feature type="domain" description="Tubulin/FtsZ GTPase" evidence="6">
    <location>
        <begin position="8"/>
        <end position="200"/>
    </location>
</feature>
<sequence length="314" mass="33348">MGGKFNINIKVMGIGGGGINALDEISTSSINEVTFFALNTDLQDLNNSKTLHKIQLGSSATKGLGCGGNMELGEKATKETLPLIKNLLKGTDFLFLTSTMGGGTGSSATALIAKLAKEMNILTIAIVTKPFSFEGKRRMKIAEAGIKNLKPFVDSLIVVPNDKLLDTNTPNLTVQEAFKKSNFVLYTAVKGMTDLMLAKGFINLDFADIKSLLLSSGEAILGFGEASGENRAEKAALAAVDSSLFERSISGARKFLVNIVGPKNLNLIESSVIVDTIKNECGADIDDVLFGVSIDENSKDTIKVISIANSFINK</sequence>
<keyword evidence="3 4" id="KW-0342">GTP-binding</keyword>
<evidence type="ECO:0000259" key="7">
    <source>
        <dbReference type="SMART" id="SM00865"/>
    </source>
</evidence>
<comment type="similarity">
    <text evidence="1 4">Belongs to the FtsZ family.</text>
</comment>
<dbReference type="InterPro" id="IPR024757">
    <property type="entry name" value="FtsZ_C"/>
</dbReference>
<evidence type="ECO:0000313" key="9">
    <source>
        <dbReference type="Proteomes" id="UP001279681"/>
    </source>
</evidence>
<organism evidence="8 9">
    <name type="scientific">Candidatus Cetobacterium colombiensis</name>
    <dbReference type="NCBI Taxonomy" id="3073100"/>
    <lineage>
        <taxon>Bacteria</taxon>
        <taxon>Fusobacteriati</taxon>
        <taxon>Fusobacteriota</taxon>
        <taxon>Fusobacteriia</taxon>
        <taxon>Fusobacteriales</taxon>
        <taxon>Fusobacteriaceae</taxon>
        <taxon>Cetobacterium</taxon>
    </lineage>
</organism>
<dbReference type="Pfam" id="PF12327">
    <property type="entry name" value="FtsZ_C"/>
    <property type="match status" value="1"/>
</dbReference>
<evidence type="ECO:0000256" key="1">
    <source>
        <dbReference type="ARBA" id="ARBA00009690"/>
    </source>
</evidence>
<gene>
    <name evidence="4 8" type="primary">ftsZ</name>
    <name evidence="8" type="ORF">RFV38_07485</name>
</gene>
<keyword evidence="9" id="KW-1185">Reference proteome</keyword>
<comment type="subunit">
    <text evidence="4">Homodimer. Polymerizes to form a dynamic ring structure in a strictly GTP-dependent manner. Interacts directly with several other division proteins.</text>
</comment>
<dbReference type="Gene3D" id="3.40.50.1440">
    <property type="entry name" value="Tubulin/FtsZ, GTPase domain"/>
    <property type="match status" value="1"/>
</dbReference>
<evidence type="ECO:0000256" key="3">
    <source>
        <dbReference type="ARBA" id="ARBA00023134"/>
    </source>
</evidence>